<evidence type="ECO:0000313" key="6">
    <source>
        <dbReference type="EMBL" id="MEX0386419.1"/>
    </source>
</evidence>
<dbReference type="GO" id="GO:0061542">
    <property type="term" value="F:3-demethylubiquinol 3-O-methyltransferase activity"/>
    <property type="evidence" value="ECO:0007669"/>
    <property type="project" value="UniProtKB-EC"/>
</dbReference>
<dbReference type="NCBIfam" id="TIGR01983">
    <property type="entry name" value="UbiG"/>
    <property type="match status" value="1"/>
</dbReference>
<comment type="function">
    <text evidence="5">O-methyltransferase that catalyzes the 2 O-methylation steps in the ubiquinone biosynthetic pathway.</text>
</comment>
<dbReference type="Gene3D" id="3.40.50.150">
    <property type="entry name" value="Vaccinia Virus protein VP39"/>
    <property type="match status" value="1"/>
</dbReference>
<evidence type="ECO:0000313" key="7">
    <source>
        <dbReference type="Proteomes" id="UP001556653"/>
    </source>
</evidence>
<dbReference type="Proteomes" id="UP001556653">
    <property type="component" value="Unassembled WGS sequence"/>
</dbReference>
<dbReference type="EC" id="2.1.1.64" evidence="5"/>
<dbReference type="InterPro" id="IPR029063">
    <property type="entry name" value="SAM-dependent_MTases_sf"/>
</dbReference>
<evidence type="ECO:0000256" key="2">
    <source>
        <dbReference type="ARBA" id="ARBA00022679"/>
    </source>
</evidence>
<feature type="binding site" evidence="5">
    <location>
        <position position="38"/>
    </location>
    <ligand>
        <name>S-adenosyl-L-methionine</name>
        <dbReference type="ChEBI" id="CHEBI:59789"/>
    </ligand>
</feature>
<comment type="similarity">
    <text evidence="5">Belongs to the methyltransferase superfamily. UbiG/COQ3 family.</text>
</comment>
<accession>A0ABV3SBH4</accession>
<evidence type="ECO:0000256" key="3">
    <source>
        <dbReference type="ARBA" id="ARBA00022688"/>
    </source>
</evidence>
<comment type="caution">
    <text evidence="6">The sequence shown here is derived from an EMBL/GenBank/DDBJ whole genome shotgun (WGS) entry which is preliminary data.</text>
</comment>
<feature type="binding site" evidence="5">
    <location>
        <position position="123"/>
    </location>
    <ligand>
        <name>S-adenosyl-L-methionine</name>
        <dbReference type="ChEBI" id="CHEBI:59789"/>
    </ligand>
</feature>
<dbReference type="PANTHER" id="PTHR43464">
    <property type="entry name" value="METHYLTRANSFERASE"/>
    <property type="match status" value="1"/>
</dbReference>
<dbReference type="RefSeq" id="WP_367966892.1">
    <property type="nucleotide sequence ID" value="NZ_JBAKFI010000001.1"/>
</dbReference>
<sequence>MNGENADQGEIGKFDRDASAWWDPEGPFAPLHAITPLRLDHIESRIGSLAGLSVVDVGCGGGLLSEPMAARGARVTGIDLAPETLETARLHAHGTGLSIDYREIAAEALAAEAAGRFDVVTCMELLEHVPDPAAVVEACSTLVRPGGAVFFSTINRNARAWLLAVVGAERVLRLLPAGTHDARAFIRPAELARWARRSGLEMNNLTGLHYNPLTRHYFLTDDTRVNYLAHCTRTNP</sequence>
<comment type="catalytic activity">
    <reaction evidence="5">
        <text>a 3-(all-trans-polyprenyl)benzene-1,2-diol + S-adenosyl-L-methionine = a 2-methoxy-6-(all-trans-polyprenyl)phenol + S-adenosyl-L-homocysteine + H(+)</text>
        <dbReference type="Rhea" id="RHEA:31411"/>
        <dbReference type="Rhea" id="RHEA-COMP:9550"/>
        <dbReference type="Rhea" id="RHEA-COMP:9551"/>
        <dbReference type="ChEBI" id="CHEBI:15378"/>
        <dbReference type="ChEBI" id="CHEBI:57856"/>
        <dbReference type="ChEBI" id="CHEBI:59789"/>
        <dbReference type="ChEBI" id="CHEBI:62729"/>
        <dbReference type="ChEBI" id="CHEBI:62731"/>
        <dbReference type="EC" id="2.1.1.222"/>
    </reaction>
</comment>
<evidence type="ECO:0000256" key="5">
    <source>
        <dbReference type="HAMAP-Rule" id="MF_00472"/>
    </source>
</evidence>
<dbReference type="InterPro" id="IPR010233">
    <property type="entry name" value="UbiG_MeTrfase"/>
</dbReference>
<keyword evidence="2 5" id="KW-0808">Transferase</keyword>
<feature type="binding site" evidence="5">
    <location>
        <position position="79"/>
    </location>
    <ligand>
        <name>S-adenosyl-L-methionine</name>
        <dbReference type="ChEBI" id="CHEBI:59789"/>
    </ligand>
</feature>
<keyword evidence="3 5" id="KW-0831">Ubiquinone biosynthesis</keyword>
<proteinExistence type="inferred from homology"/>
<dbReference type="GO" id="GO:0102208">
    <property type="term" value="F:2-polyprenyl-6-hydroxyphenol methylase activity"/>
    <property type="evidence" value="ECO:0007669"/>
    <property type="project" value="UniProtKB-EC"/>
</dbReference>
<keyword evidence="1 5" id="KW-0489">Methyltransferase</keyword>
<organism evidence="6 7">
    <name type="scientific">Spiribacter onubensis</name>
    <dbReference type="NCBI Taxonomy" id="3122420"/>
    <lineage>
        <taxon>Bacteria</taxon>
        <taxon>Pseudomonadati</taxon>
        <taxon>Pseudomonadota</taxon>
        <taxon>Gammaproteobacteria</taxon>
        <taxon>Chromatiales</taxon>
        <taxon>Ectothiorhodospiraceae</taxon>
        <taxon>Spiribacter</taxon>
    </lineage>
</organism>
<dbReference type="PANTHER" id="PTHR43464:SF19">
    <property type="entry name" value="UBIQUINONE BIOSYNTHESIS O-METHYLTRANSFERASE, MITOCHONDRIAL"/>
    <property type="match status" value="1"/>
</dbReference>
<gene>
    <name evidence="5 6" type="primary">ubiG</name>
    <name evidence="6" type="ORF">V6X64_05330</name>
</gene>
<dbReference type="EMBL" id="JBAKFJ010000001">
    <property type="protein sequence ID" value="MEX0386419.1"/>
    <property type="molecule type" value="Genomic_DNA"/>
</dbReference>
<dbReference type="EC" id="2.1.1.222" evidence="5"/>
<dbReference type="HAMAP" id="MF_00472">
    <property type="entry name" value="UbiG"/>
    <property type="match status" value="1"/>
</dbReference>
<evidence type="ECO:0000256" key="1">
    <source>
        <dbReference type="ARBA" id="ARBA00022603"/>
    </source>
</evidence>
<evidence type="ECO:0000256" key="4">
    <source>
        <dbReference type="ARBA" id="ARBA00022691"/>
    </source>
</evidence>
<comment type="pathway">
    <text evidence="5">Cofactor biosynthesis; ubiquinone biosynthesis.</text>
</comment>
<name>A0ABV3SBH4_9GAMM</name>
<reference evidence="6 7" key="1">
    <citation type="submission" date="2024-02" db="EMBL/GenBank/DDBJ databases">
        <title>New especies of Spiribacter isolated from saline water.</title>
        <authorList>
            <person name="Leon M.J."/>
            <person name="De La Haba R."/>
            <person name="Sanchez-Porro C."/>
            <person name="Ventosa A."/>
        </authorList>
    </citation>
    <scope>NUCLEOTIDE SEQUENCE [LARGE SCALE GENOMIC DNA]</scope>
    <source>
        <strain evidence="7">ag22IC4-227</strain>
    </source>
</reference>
<keyword evidence="4 5" id="KW-0949">S-adenosyl-L-methionine</keyword>
<dbReference type="Pfam" id="PF13489">
    <property type="entry name" value="Methyltransf_23"/>
    <property type="match status" value="1"/>
</dbReference>
<feature type="binding site" evidence="5">
    <location>
        <position position="58"/>
    </location>
    <ligand>
        <name>S-adenosyl-L-methionine</name>
        <dbReference type="ChEBI" id="CHEBI:59789"/>
    </ligand>
</feature>
<protein>
    <recommendedName>
        <fullName evidence="5">Ubiquinone biosynthesis O-methyltransferase</fullName>
    </recommendedName>
    <alternativeName>
        <fullName evidence="5">2-polyprenyl-6-hydroxyphenol methylase</fullName>
        <ecNumber evidence="5">2.1.1.222</ecNumber>
    </alternativeName>
    <alternativeName>
        <fullName evidence="5">3-demethylubiquinone 3-O-methyltransferase</fullName>
        <ecNumber evidence="5">2.1.1.64</ecNumber>
    </alternativeName>
</protein>
<dbReference type="SUPFAM" id="SSF53335">
    <property type="entry name" value="S-adenosyl-L-methionine-dependent methyltransferases"/>
    <property type="match status" value="1"/>
</dbReference>
<dbReference type="CDD" id="cd02440">
    <property type="entry name" value="AdoMet_MTases"/>
    <property type="match status" value="1"/>
</dbReference>
<comment type="catalytic activity">
    <reaction evidence="5">
        <text>a 3-demethylubiquinol + S-adenosyl-L-methionine = a ubiquinol + S-adenosyl-L-homocysteine + H(+)</text>
        <dbReference type="Rhea" id="RHEA:44380"/>
        <dbReference type="Rhea" id="RHEA-COMP:9566"/>
        <dbReference type="Rhea" id="RHEA-COMP:10914"/>
        <dbReference type="ChEBI" id="CHEBI:15378"/>
        <dbReference type="ChEBI" id="CHEBI:17976"/>
        <dbReference type="ChEBI" id="CHEBI:57856"/>
        <dbReference type="ChEBI" id="CHEBI:59789"/>
        <dbReference type="ChEBI" id="CHEBI:84422"/>
        <dbReference type="EC" id="2.1.1.64"/>
    </reaction>
</comment>
<keyword evidence="7" id="KW-1185">Reference proteome</keyword>
<dbReference type="GO" id="GO:0032259">
    <property type="term" value="P:methylation"/>
    <property type="evidence" value="ECO:0007669"/>
    <property type="project" value="UniProtKB-KW"/>
</dbReference>